<dbReference type="EMBL" id="SODV01000001">
    <property type="protein sequence ID" value="TDX00456.1"/>
    <property type="molecule type" value="Genomic_DNA"/>
</dbReference>
<organism evidence="1 2">
    <name type="scientific">Dinghuibacter silviterrae</name>
    <dbReference type="NCBI Taxonomy" id="1539049"/>
    <lineage>
        <taxon>Bacteria</taxon>
        <taxon>Pseudomonadati</taxon>
        <taxon>Bacteroidota</taxon>
        <taxon>Chitinophagia</taxon>
        <taxon>Chitinophagales</taxon>
        <taxon>Chitinophagaceae</taxon>
        <taxon>Dinghuibacter</taxon>
    </lineage>
</organism>
<dbReference type="AlphaFoldDB" id="A0A4R8DRJ5"/>
<protein>
    <submittedName>
        <fullName evidence="1">Uncharacterized protein</fullName>
    </submittedName>
</protein>
<name>A0A4R8DRJ5_9BACT</name>
<dbReference type="OrthoDB" id="799976at2"/>
<proteinExistence type="predicted"/>
<keyword evidence="2" id="KW-1185">Reference proteome</keyword>
<dbReference type="RefSeq" id="WP_133992137.1">
    <property type="nucleotide sequence ID" value="NZ_SODV01000001.1"/>
</dbReference>
<accession>A0A4R8DRJ5</accession>
<dbReference type="Proteomes" id="UP000294498">
    <property type="component" value="Unassembled WGS sequence"/>
</dbReference>
<evidence type="ECO:0000313" key="2">
    <source>
        <dbReference type="Proteomes" id="UP000294498"/>
    </source>
</evidence>
<evidence type="ECO:0000313" key="1">
    <source>
        <dbReference type="EMBL" id="TDX00456.1"/>
    </source>
</evidence>
<sequence length="152" mass="17649">MENLFKVKNIGLQPLVDQDGLDVHMVYTEKLLSLNVLIEFYTAVIDDSEEGYEEETVIFAITYTKERSYTFSLFHSLNVVGPLQLYRTIADAIEFIERSSKDTLLADMEEISTGHTTSDIADNPRDRKKIYEDDVWKFKTTLDLIAERRTQR</sequence>
<comment type="caution">
    <text evidence="1">The sequence shown here is derived from an EMBL/GenBank/DDBJ whole genome shotgun (WGS) entry which is preliminary data.</text>
</comment>
<gene>
    <name evidence="1" type="ORF">EDB95_1481</name>
</gene>
<reference evidence="1 2" key="1">
    <citation type="submission" date="2019-03" db="EMBL/GenBank/DDBJ databases">
        <title>Genomic Encyclopedia of Type Strains, Phase IV (KMG-IV): sequencing the most valuable type-strain genomes for metagenomic binning, comparative biology and taxonomic classification.</title>
        <authorList>
            <person name="Goeker M."/>
        </authorList>
    </citation>
    <scope>NUCLEOTIDE SEQUENCE [LARGE SCALE GENOMIC DNA]</scope>
    <source>
        <strain evidence="1 2">DSM 100059</strain>
    </source>
</reference>